<name>A0A377Q5R0_9NEIS</name>
<dbReference type="RefSeq" id="WP_115226890.1">
    <property type="nucleotide sequence ID" value="NZ_CAWOLO010000002.1"/>
</dbReference>
<reference evidence="2 4" key="1">
    <citation type="submission" date="2018-06" db="EMBL/GenBank/DDBJ databases">
        <authorList>
            <consortium name="Pathogen Informatics"/>
            <person name="Doyle S."/>
        </authorList>
    </citation>
    <scope>NUCLEOTIDE SEQUENCE [LARGE SCALE GENOMIC DNA]</scope>
    <source>
        <strain evidence="2 4">NCTC11159</strain>
    </source>
</reference>
<evidence type="ECO:0000313" key="5">
    <source>
        <dbReference type="Proteomes" id="UP000295794"/>
    </source>
</evidence>
<protein>
    <submittedName>
        <fullName evidence="2">Histidinol phosphatase and related hydrolases of the PHP family</fullName>
    </submittedName>
</protein>
<dbReference type="EMBL" id="UGHR01000001">
    <property type="protein sequence ID" value="STQ90594.1"/>
    <property type="molecule type" value="Genomic_DNA"/>
</dbReference>
<accession>A0A377Q5R0</accession>
<dbReference type="CDD" id="cd07438">
    <property type="entry name" value="PHP_HisPPase_AMP"/>
    <property type="match status" value="1"/>
</dbReference>
<dbReference type="InterPro" id="IPR003141">
    <property type="entry name" value="Pol/His_phosphatase_N"/>
</dbReference>
<dbReference type="EMBL" id="SMBT01000002">
    <property type="protein sequence ID" value="TCU89225.1"/>
    <property type="molecule type" value="Genomic_DNA"/>
</dbReference>
<dbReference type="Pfam" id="PF02811">
    <property type="entry name" value="PHP"/>
    <property type="match status" value="1"/>
</dbReference>
<gene>
    <name evidence="3" type="ORF">EV682_102137</name>
    <name evidence="2" type="ORF">NCTC11159_01661</name>
</gene>
<dbReference type="PANTHER" id="PTHR42924">
    <property type="entry name" value="EXONUCLEASE"/>
    <property type="match status" value="1"/>
</dbReference>
<dbReference type="InterPro" id="IPR052018">
    <property type="entry name" value="PHP_domain"/>
</dbReference>
<dbReference type="GO" id="GO:0035312">
    <property type="term" value="F:5'-3' DNA exonuclease activity"/>
    <property type="evidence" value="ECO:0007669"/>
    <property type="project" value="TreeGrafter"/>
</dbReference>
<dbReference type="Proteomes" id="UP000295794">
    <property type="component" value="Unassembled WGS sequence"/>
</dbReference>
<evidence type="ECO:0000313" key="3">
    <source>
        <dbReference type="EMBL" id="TCU89225.1"/>
    </source>
</evidence>
<dbReference type="InterPro" id="IPR016195">
    <property type="entry name" value="Pol/histidinol_Pase-like"/>
</dbReference>
<dbReference type="OrthoDB" id="9804333at2"/>
<proteinExistence type="predicted"/>
<keyword evidence="5" id="KW-1185">Reference proteome</keyword>
<dbReference type="SMART" id="SM00481">
    <property type="entry name" value="POLIIIAc"/>
    <property type="match status" value="1"/>
</dbReference>
<dbReference type="AlphaFoldDB" id="A0A377Q5R0"/>
<keyword evidence="2" id="KW-0378">Hydrolase</keyword>
<dbReference type="SUPFAM" id="SSF89550">
    <property type="entry name" value="PHP domain-like"/>
    <property type="match status" value="1"/>
</dbReference>
<dbReference type="NCBIfam" id="NF041577">
    <property type="entry name" value="nside_bi_sphtase"/>
    <property type="match status" value="1"/>
</dbReference>
<dbReference type="PANTHER" id="PTHR42924:SF3">
    <property type="entry name" value="POLYMERASE_HISTIDINOL PHOSPHATASE N-TERMINAL DOMAIN-CONTAINING PROTEIN"/>
    <property type="match status" value="1"/>
</dbReference>
<dbReference type="Gene3D" id="3.20.20.140">
    <property type="entry name" value="Metal-dependent hydrolases"/>
    <property type="match status" value="1"/>
</dbReference>
<dbReference type="InterPro" id="IPR049742">
    <property type="entry name" value="35NBP"/>
</dbReference>
<dbReference type="Gene3D" id="1.10.150.650">
    <property type="match status" value="1"/>
</dbReference>
<evidence type="ECO:0000313" key="4">
    <source>
        <dbReference type="Proteomes" id="UP000255108"/>
    </source>
</evidence>
<dbReference type="GO" id="GO:0004534">
    <property type="term" value="F:5'-3' RNA exonuclease activity"/>
    <property type="evidence" value="ECO:0007669"/>
    <property type="project" value="TreeGrafter"/>
</dbReference>
<organism evidence="2 4">
    <name type="scientific">Iodobacter fluviatilis</name>
    <dbReference type="NCBI Taxonomy" id="537"/>
    <lineage>
        <taxon>Bacteria</taxon>
        <taxon>Pseudomonadati</taxon>
        <taxon>Pseudomonadota</taxon>
        <taxon>Betaproteobacteria</taxon>
        <taxon>Neisseriales</taxon>
        <taxon>Chitinibacteraceae</taxon>
        <taxon>Iodobacter</taxon>
    </lineage>
</organism>
<reference evidence="3 5" key="2">
    <citation type="submission" date="2019-03" db="EMBL/GenBank/DDBJ databases">
        <title>Genomic Encyclopedia of Type Strains, Phase IV (KMG-IV): sequencing the most valuable type-strain genomes for metagenomic binning, comparative biology and taxonomic classification.</title>
        <authorList>
            <person name="Goeker M."/>
        </authorList>
    </citation>
    <scope>NUCLEOTIDE SEQUENCE [LARGE SCALE GENOMIC DNA]</scope>
    <source>
        <strain evidence="3 5">DSM 3764</strain>
    </source>
</reference>
<evidence type="ECO:0000259" key="1">
    <source>
        <dbReference type="SMART" id="SM00481"/>
    </source>
</evidence>
<feature type="domain" description="Polymerase/histidinol phosphatase N-terminal" evidence="1">
    <location>
        <begin position="4"/>
        <end position="69"/>
    </location>
</feature>
<dbReference type="Proteomes" id="UP000255108">
    <property type="component" value="Unassembled WGS sequence"/>
</dbReference>
<sequence>MTPVDLHCHSNHSDGLLPARDVVRKAFDRGCQLFALTDHDETRGLAEAEDEARQLGMKFINGVEISVSWGKHILHIVGLGFDRHNEALLAGLASVRSGRGERAERMAAELDKVGIHGTLEGARQYADNPEILSRAHFARHLVKTGVCKDMGSVFKRYLVRGKPGFVEHEWARLHEAIEWITGAGGVAVLAHPARYEMGNETLRVLLTEYKRLGGEAIEVVSGCHGIPDAARFGRLAQEFGFLASCGTDYHATGEGAREPGLNPDLPMDCQPVWHRWLPPETMPSSISAG</sequence>
<evidence type="ECO:0000313" key="2">
    <source>
        <dbReference type="EMBL" id="STQ90594.1"/>
    </source>
</evidence>
<dbReference type="InterPro" id="IPR004013">
    <property type="entry name" value="PHP_dom"/>
</dbReference>